<protein>
    <submittedName>
        <fullName evidence="1">Uncharacterized protein</fullName>
    </submittedName>
</protein>
<gene>
    <name evidence="1" type="ORF">UFOVP623_29</name>
</gene>
<name>A0A6J5N1C9_9CAUD</name>
<organism evidence="1">
    <name type="scientific">uncultured Caudovirales phage</name>
    <dbReference type="NCBI Taxonomy" id="2100421"/>
    <lineage>
        <taxon>Viruses</taxon>
        <taxon>Duplodnaviria</taxon>
        <taxon>Heunggongvirae</taxon>
        <taxon>Uroviricota</taxon>
        <taxon>Caudoviricetes</taxon>
        <taxon>Peduoviridae</taxon>
        <taxon>Maltschvirus</taxon>
        <taxon>Maltschvirus maltsch</taxon>
    </lineage>
</organism>
<reference evidence="1" key="1">
    <citation type="submission" date="2020-04" db="EMBL/GenBank/DDBJ databases">
        <authorList>
            <person name="Chiriac C."/>
            <person name="Salcher M."/>
            <person name="Ghai R."/>
            <person name="Kavagutti S V."/>
        </authorList>
    </citation>
    <scope>NUCLEOTIDE SEQUENCE</scope>
</reference>
<proteinExistence type="predicted"/>
<accession>A0A6J5N1C9</accession>
<dbReference type="EMBL" id="LR796593">
    <property type="protein sequence ID" value="CAB4153415.1"/>
    <property type="molecule type" value="Genomic_DNA"/>
</dbReference>
<sequence>MSDINLQFTVNRYSANITTTTNSLTIRPLATQLTMSAGFAALPTTQNSEVTFNDEGTYGGTPLFVYNKDRNTLTVSNANISTTLNATTGNITNINATTANVSGTTTTSNLSVSGYTTLGSLTNVIITGGTSNQFIRTDGSGTLTFTTIPVVQPGGSNTQLQYNSNGAFAGIPGVTYASGNLSLGTVSNVKLTGGTNGQYLQTDGTGNLAWGTPSGNGGGNTSPGGSNTQVQYNNNSAFGGTTTFTFNNTTNTLSVTNIVASGAGLTNLPAANIVGAIANANYAGNSNNSNYAINANYANFAGTAFSVSASNITGQVANATVAGTVYTNAQPNITSLGTLTSLSVAGTSSIQQAIEKVTLDTVAAIATFNFDVLTSAILYKTNSGSTNYTINIRGNSTVAFSSVLAVGQSLTCTFINTSGSPAYYMSGFQIDGASVTPTWTTSVPTSGQANTKDMYSFNIVRTSGGYVVFATRGVFL</sequence>
<evidence type="ECO:0000313" key="1">
    <source>
        <dbReference type="EMBL" id="CAB4153415.1"/>
    </source>
</evidence>